<dbReference type="PANTHER" id="PTHR11576">
    <property type="entry name" value="ZONA PELLUCIDA SPERM-BINDING PROTEIN 3"/>
    <property type="match status" value="1"/>
</dbReference>
<comment type="similarity">
    <text evidence="2 14">Belongs to the ZP domain family. ZPC subfamily.</text>
</comment>
<dbReference type="FunFam" id="2.60.40.4100:FF:000002">
    <property type="entry name" value="Zona pellucida sperm-binding protein 3"/>
    <property type="match status" value="1"/>
</dbReference>
<comment type="PTM">
    <text evidence="14">Proteolytically cleaved before the transmembrane segment to yield the secreted ectodomain incorporated in the zona pellucida.</text>
</comment>
<evidence type="ECO:0000256" key="15">
    <source>
        <dbReference type="SAM" id="MobiDB-lite"/>
    </source>
</evidence>
<dbReference type="GO" id="GO:0005886">
    <property type="term" value="C:plasma membrane"/>
    <property type="evidence" value="ECO:0007669"/>
    <property type="project" value="UniProtKB-SubCell"/>
</dbReference>
<dbReference type="GO" id="GO:2000344">
    <property type="term" value="P:positive regulation of acrosome reaction"/>
    <property type="evidence" value="ECO:0007669"/>
    <property type="project" value="UniProtKB-UniRule"/>
</dbReference>
<feature type="domain" description="ZP" evidence="16">
    <location>
        <begin position="82"/>
        <end position="347"/>
    </location>
</feature>
<evidence type="ECO:0000256" key="4">
    <source>
        <dbReference type="ARBA" id="ARBA00022475"/>
    </source>
</evidence>
<keyword evidence="13" id="KW-0325">Glycoprotein</keyword>
<evidence type="ECO:0000313" key="17">
    <source>
        <dbReference type="EMBL" id="KAG7526044.1"/>
    </source>
</evidence>
<dbReference type="GO" id="GO:0035805">
    <property type="term" value="C:egg coat"/>
    <property type="evidence" value="ECO:0007669"/>
    <property type="project" value="UniProtKB-SubCell"/>
</dbReference>
<dbReference type="InterPro" id="IPR055355">
    <property type="entry name" value="ZP-C"/>
</dbReference>
<dbReference type="GO" id="GO:0035803">
    <property type="term" value="P:egg coat formation"/>
    <property type="evidence" value="ECO:0007669"/>
    <property type="project" value="UniProtKB-UniRule"/>
</dbReference>
<comment type="function">
    <text evidence="14">Component of the zona pellucida, an extracellular matrix surrounding oocytes which mediates sperm binding, induction of the acrosome reaction and prevents post-fertilization polyspermy. The zona pellucida is composed of 3 to 4 glycoproteins, ZP1, ZP2, ZP3, and ZP4. ZP3 is essential for sperm binding and zona matrix formation.</text>
</comment>
<keyword evidence="12 14" id="KW-1015">Disulfide bond</keyword>
<keyword evidence="8" id="KW-0812">Transmembrane</keyword>
<evidence type="ECO:0000313" key="18">
    <source>
        <dbReference type="Proteomes" id="UP000693946"/>
    </source>
</evidence>
<organism evidence="17 18">
    <name type="scientific">Solea senegalensis</name>
    <name type="common">Senegalese sole</name>
    <dbReference type="NCBI Taxonomy" id="28829"/>
    <lineage>
        <taxon>Eukaryota</taxon>
        <taxon>Metazoa</taxon>
        <taxon>Chordata</taxon>
        <taxon>Craniata</taxon>
        <taxon>Vertebrata</taxon>
        <taxon>Euteleostomi</taxon>
        <taxon>Actinopterygii</taxon>
        <taxon>Neopterygii</taxon>
        <taxon>Teleostei</taxon>
        <taxon>Neoteleostei</taxon>
        <taxon>Acanthomorphata</taxon>
        <taxon>Carangaria</taxon>
        <taxon>Pleuronectiformes</taxon>
        <taxon>Pleuronectoidei</taxon>
        <taxon>Soleidae</taxon>
        <taxon>Solea</taxon>
    </lineage>
</organism>
<keyword evidence="5 14" id="KW-0964">Secreted</keyword>
<keyword evidence="9 14" id="KW-0732">Signal</keyword>
<evidence type="ECO:0000256" key="14">
    <source>
        <dbReference type="RuleBase" id="RU367066"/>
    </source>
</evidence>
<dbReference type="SMART" id="SM00241">
    <property type="entry name" value="ZP"/>
    <property type="match status" value="1"/>
</dbReference>
<feature type="region of interest" description="Disordered" evidence="15">
    <location>
        <begin position="54"/>
        <end position="73"/>
    </location>
</feature>
<comment type="caution">
    <text evidence="17">The sequence shown here is derived from an EMBL/GenBank/DDBJ whole genome shotgun (WGS) entry which is preliminary data.</text>
</comment>
<dbReference type="Pfam" id="PF00100">
    <property type="entry name" value="Zona_pellucida"/>
    <property type="match status" value="1"/>
</dbReference>
<evidence type="ECO:0000256" key="2">
    <source>
        <dbReference type="ARBA" id="ARBA00006735"/>
    </source>
</evidence>
<dbReference type="AlphaFoldDB" id="A0AAV6T953"/>
<dbReference type="FunFam" id="2.60.40.3210:FF:000001">
    <property type="entry name" value="Zona pellucida sperm-binding protein 3"/>
    <property type="match status" value="1"/>
</dbReference>
<dbReference type="GO" id="GO:0007339">
    <property type="term" value="P:binding of sperm to zona pellucida"/>
    <property type="evidence" value="ECO:0007669"/>
    <property type="project" value="UniProtKB-UniRule"/>
</dbReference>
<keyword evidence="10" id="KW-1133">Transmembrane helix</keyword>
<evidence type="ECO:0000256" key="7">
    <source>
        <dbReference type="ARBA" id="ARBA00022685"/>
    </source>
</evidence>
<evidence type="ECO:0000256" key="12">
    <source>
        <dbReference type="ARBA" id="ARBA00023157"/>
    </source>
</evidence>
<evidence type="ECO:0000256" key="6">
    <source>
        <dbReference type="ARBA" id="ARBA00022530"/>
    </source>
</evidence>
<gene>
    <name evidence="17" type="ORF">JOB18_035974</name>
</gene>
<keyword evidence="7 14" id="KW-0165">Cleavage on pair of basic residues</keyword>
<proteinExistence type="inferred from homology"/>
<evidence type="ECO:0000256" key="8">
    <source>
        <dbReference type="ARBA" id="ARBA00022692"/>
    </source>
</evidence>
<dbReference type="GO" id="GO:0032190">
    <property type="term" value="F:acrosin binding"/>
    <property type="evidence" value="ECO:0007669"/>
    <property type="project" value="TreeGrafter"/>
</dbReference>
<keyword evidence="6 14" id="KW-0272">Extracellular matrix</keyword>
<dbReference type="Proteomes" id="UP000693946">
    <property type="component" value="Linkage Group LG1"/>
</dbReference>
<comment type="domain">
    <text evidence="14">The ZP domain is involved in the polymerization of the ZP proteins to form the zona pellucida.</text>
</comment>
<evidence type="ECO:0000256" key="9">
    <source>
        <dbReference type="ARBA" id="ARBA00022729"/>
    </source>
</evidence>
<dbReference type="InterPro" id="IPR001507">
    <property type="entry name" value="ZP_dom"/>
</dbReference>
<keyword evidence="4 14" id="KW-1003">Cell membrane</keyword>
<name>A0AAV6T953_SOLSE</name>
<sequence length="448" mass="50150">MDLNARKPFAWCIIVFISLYTFAETRLLQHSRGSSSASVRTPTSSLYHPNIQPQVSAAKQQQQQQQQQSAGLSVRPRPIVVKCHPDSIEVVVQADMFDTGLQVDGHHLRLGPDSVSEEGSCRAVPSGEAEFTMRAHLLDCGTKLSSNKEKIIYSTVLVYSPETSSGSLLRLDGATIPVECHYENKYAVDSFSLLPKWIPLVSTTSAQNQVDFNFRLMTDDWQFQRGAHSYFLGDLIHFEVSAIIGNHLPLRVYIDRCVATPAADAEGTLKYDFIEHHGCLTDAYLTSSSSRFLPRVKEHNLRFQMDAFRFSQDARSQVYITCHIKAVPITSTIDSHNRACSFIEKRWQSVDGNDQACTSCDISQPFEEPSPTEPPTSPIGTKAWSMKTSQESLMQKMPEPANYVHFRPGGHHSQRGNLHQSSSRFMKRATDTNLEKTMQLGPLIVLPS</sequence>
<evidence type="ECO:0000256" key="10">
    <source>
        <dbReference type="ARBA" id="ARBA00022989"/>
    </source>
</evidence>
<dbReference type="EMBL" id="JAGKHQ010000001">
    <property type="protein sequence ID" value="KAG7526044.1"/>
    <property type="molecule type" value="Genomic_DNA"/>
</dbReference>
<evidence type="ECO:0000256" key="3">
    <source>
        <dbReference type="ARBA" id="ARBA00017980"/>
    </source>
</evidence>
<evidence type="ECO:0000256" key="1">
    <source>
        <dbReference type="ARBA" id="ARBA00004498"/>
    </source>
</evidence>
<dbReference type="PANTHER" id="PTHR11576:SF2">
    <property type="entry name" value="ZONA PELLUCIDA SPERM-BINDING PROTEIN 3"/>
    <property type="match status" value="1"/>
</dbReference>
<keyword evidence="18" id="KW-1185">Reference proteome</keyword>
<dbReference type="Pfam" id="PF23344">
    <property type="entry name" value="ZP-N"/>
    <property type="match status" value="1"/>
</dbReference>
<dbReference type="InterPro" id="IPR055356">
    <property type="entry name" value="ZP-N"/>
</dbReference>
<evidence type="ECO:0000259" key="16">
    <source>
        <dbReference type="PROSITE" id="PS51034"/>
    </source>
</evidence>
<feature type="region of interest" description="Disordered" evidence="15">
    <location>
        <begin position="363"/>
        <end position="382"/>
    </location>
</feature>
<protein>
    <recommendedName>
        <fullName evidence="3 14">Zona pellucida sperm-binding protein 3</fullName>
    </recommendedName>
</protein>
<accession>A0AAV6T953</accession>
<reference evidence="17 18" key="1">
    <citation type="journal article" date="2021" name="Sci. Rep.">
        <title>Chromosome anchoring in Senegalese sole (Solea senegalensis) reveals sex-associated markers and genome rearrangements in flatfish.</title>
        <authorList>
            <person name="Guerrero-Cozar I."/>
            <person name="Gomez-Garrido J."/>
            <person name="Berbel C."/>
            <person name="Martinez-Blanch J.F."/>
            <person name="Alioto T."/>
            <person name="Claros M.G."/>
            <person name="Gagnaire P.A."/>
            <person name="Manchado M."/>
        </authorList>
    </citation>
    <scope>NUCLEOTIDE SEQUENCE [LARGE SCALE GENOMIC DNA]</scope>
    <source>
        <strain evidence="17">Sse05_10M</strain>
    </source>
</reference>
<keyword evidence="11" id="KW-0472">Membrane</keyword>
<evidence type="ECO:0000256" key="13">
    <source>
        <dbReference type="ARBA" id="ARBA00023180"/>
    </source>
</evidence>
<dbReference type="GO" id="GO:0035804">
    <property type="term" value="F:structural constituent of egg coat"/>
    <property type="evidence" value="ECO:0007669"/>
    <property type="project" value="UniProtKB-UniRule"/>
</dbReference>
<dbReference type="PROSITE" id="PS51034">
    <property type="entry name" value="ZP_2"/>
    <property type="match status" value="1"/>
</dbReference>
<comment type="subcellular location">
    <subcellularLocation>
        <location evidence="1">Secreted</location>
        <location evidence="1">Extracellular space</location>
        <location evidence="1">Extracellular matrix</location>
    </subcellularLocation>
    <subcellularLocation>
        <location evidence="14">Zona pellucida</location>
    </subcellularLocation>
    <subcellularLocation>
        <location evidence="14">Cell membrane</location>
        <topology evidence="14">Single-pass type I membrane protein</topology>
    </subcellularLocation>
</comment>
<evidence type="ECO:0000256" key="5">
    <source>
        <dbReference type="ARBA" id="ARBA00022525"/>
    </source>
</evidence>
<evidence type="ECO:0000256" key="11">
    <source>
        <dbReference type="ARBA" id="ARBA00023136"/>
    </source>
</evidence>